<accession>A0AAW1B0I9</accession>
<keyword evidence="5" id="KW-1185">Reference proteome</keyword>
<evidence type="ECO:0000313" key="2">
    <source>
        <dbReference type="EMBL" id="KAK9395521.1"/>
    </source>
</evidence>
<organism evidence="2 5">
    <name type="scientific">Crotalus adamanteus</name>
    <name type="common">Eastern diamondback rattlesnake</name>
    <dbReference type="NCBI Taxonomy" id="8729"/>
    <lineage>
        <taxon>Eukaryota</taxon>
        <taxon>Metazoa</taxon>
        <taxon>Chordata</taxon>
        <taxon>Craniata</taxon>
        <taxon>Vertebrata</taxon>
        <taxon>Euteleostomi</taxon>
        <taxon>Lepidosauria</taxon>
        <taxon>Squamata</taxon>
        <taxon>Bifurcata</taxon>
        <taxon>Unidentata</taxon>
        <taxon>Episquamata</taxon>
        <taxon>Toxicofera</taxon>
        <taxon>Serpentes</taxon>
        <taxon>Colubroidea</taxon>
        <taxon>Viperidae</taxon>
        <taxon>Crotalinae</taxon>
        <taxon>Crotalus</taxon>
    </lineage>
</organism>
<dbReference type="EMBL" id="JAOTOJ010000002">
    <property type="protein sequence ID" value="KAK9406790.1"/>
    <property type="molecule type" value="Genomic_DNA"/>
</dbReference>
<evidence type="ECO:0000256" key="1">
    <source>
        <dbReference type="SAM" id="MobiDB-lite"/>
    </source>
</evidence>
<evidence type="ECO:0000313" key="3">
    <source>
        <dbReference type="EMBL" id="KAK9406790.1"/>
    </source>
</evidence>
<dbReference type="Proteomes" id="UP001474421">
    <property type="component" value="Unassembled WGS sequence"/>
</dbReference>
<reference evidence="2 5" key="2">
    <citation type="journal article" date="2024" name="Proc. Natl. Acad. Sci. U.S.A.">
        <title>The genetic regulatory architecture and epigenomic basis for age-related changes in rattlesnake venom.</title>
        <authorList>
            <person name="Hogan M.P."/>
            <person name="Holding M.L."/>
            <person name="Nystrom G.S."/>
            <person name="Colston T.J."/>
            <person name="Bartlett D.A."/>
            <person name="Mason A.J."/>
            <person name="Ellsworth S.A."/>
            <person name="Rautsaw R.M."/>
            <person name="Lawrence K.C."/>
            <person name="Strickland J.L."/>
            <person name="He B."/>
            <person name="Fraser P."/>
            <person name="Margres M.J."/>
            <person name="Gilbert D.M."/>
            <person name="Gibbs H.L."/>
            <person name="Parkinson C.L."/>
            <person name="Rokyta D.R."/>
        </authorList>
    </citation>
    <scope>NUCLEOTIDE SEQUENCE [LARGE SCALE GENOMIC DNA]</scope>
    <source>
        <strain evidence="2">DRR0105</strain>
    </source>
</reference>
<dbReference type="EMBL" id="JAOTOJ010000001">
    <property type="protein sequence ID" value="KAK9410883.1"/>
    <property type="molecule type" value="Genomic_DNA"/>
</dbReference>
<proteinExistence type="predicted"/>
<gene>
    <name evidence="4" type="ORF">NXF25_002058</name>
    <name evidence="3" type="ORF">NXF25_005564</name>
    <name evidence="2" type="ORF">NXF25_018882</name>
</gene>
<evidence type="ECO:0000313" key="4">
    <source>
        <dbReference type="EMBL" id="KAK9410883.1"/>
    </source>
</evidence>
<protein>
    <submittedName>
        <fullName evidence="2">Uncharacterized protein</fullName>
    </submittedName>
</protein>
<sequence length="28" mass="2872">MEGVPTLGSNVGRGEGYKCPQTNPSVPP</sequence>
<dbReference type="EMBL" id="JAOTOJ010000009">
    <property type="protein sequence ID" value="KAK9395521.1"/>
    <property type="molecule type" value="Genomic_DNA"/>
</dbReference>
<feature type="region of interest" description="Disordered" evidence="1">
    <location>
        <begin position="1"/>
        <end position="28"/>
    </location>
</feature>
<comment type="caution">
    <text evidence="2">The sequence shown here is derived from an EMBL/GenBank/DDBJ whole genome shotgun (WGS) entry which is preliminary data.</text>
</comment>
<dbReference type="AlphaFoldDB" id="A0AAW1B0I9"/>
<evidence type="ECO:0000313" key="5">
    <source>
        <dbReference type="Proteomes" id="UP001474421"/>
    </source>
</evidence>
<reference evidence="2" key="1">
    <citation type="submission" date="2022-09" db="EMBL/GenBank/DDBJ databases">
        <authorList>
            <person name="Hogan M.P."/>
            <person name="Rokyta D.R."/>
        </authorList>
    </citation>
    <scope>NUCLEOTIDE SEQUENCE</scope>
    <source>
        <strain evidence="2">DRR0105</strain>
        <tissue evidence="2">Blood</tissue>
    </source>
</reference>
<name>A0AAW1B0I9_CROAD</name>